<reference evidence="2 3" key="1">
    <citation type="journal article" date="2015" name="BMC Genomics">
        <title>Insights from the genome of Ophiocordyceps polyrhachis-furcata to pathogenicity and host specificity in insect fungi.</title>
        <authorList>
            <person name="Wichadakul D."/>
            <person name="Kobmoo N."/>
            <person name="Ingsriswang S."/>
            <person name="Tangphatsornruang S."/>
            <person name="Chantasingh D."/>
            <person name="Luangsa-ard J.J."/>
            <person name="Eurwilaichitr L."/>
        </authorList>
    </citation>
    <scope>NUCLEOTIDE SEQUENCE [LARGE SCALE GENOMIC DNA]</scope>
    <source>
        <strain evidence="2 3">BCC 54312</strain>
    </source>
</reference>
<dbReference type="AlphaFoldDB" id="A0A367KZC4"/>
<organism evidence="2 3">
    <name type="scientific">Ophiocordyceps polyrhachis-furcata BCC 54312</name>
    <dbReference type="NCBI Taxonomy" id="1330021"/>
    <lineage>
        <taxon>Eukaryota</taxon>
        <taxon>Fungi</taxon>
        <taxon>Dikarya</taxon>
        <taxon>Ascomycota</taxon>
        <taxon>Pezizomycotina</taxon>
        <taxon>Sordariomycetes</taxon>
        <taxon>Hypocreomycetidae</taxon>
        <taxon>Hypocreales</taxon>
        <taxon>Ophiocordycipitaceae</taxon>
        <taxon>Ophiocordyceps</taxon>
    </lineage>
</organism>
<keyword evidence="3" id="KW-1185">Reference proteome</keyword>
<protein>
    <submittedName>
        <fullName evidence="2">Uncharacterized protein</fullName>
    </submittedName>
</protein>
<evidence type="ECO:0000313" key="3">
    <source>
        <dbReference type="Proteomes" id="UP000253664"/>
    </source>
</evidence>
<dbReference type="Proteomes" id="UP000253664">
    <property type="component" value="Unassembled WGS sequence"/>
</dbReference>
<proteinExistence type="predicted"/>
<dbReference type="EMBL" id="LKCN02000026">
    <property type="protein sequence ID" value="RCI07533.1"/>
    <property type="molecule type" value="Genomic_DNA"/>
</dbReference>
<sequence length="165" mass="19023">MTSSFSIKEVSGDDDIHSHQPPSFIDSETSKLLVNHIPHHLSADSLLLRDGSLSSRLRFHRLRLETASRRVKAGPDRSLTHHPRRRPQELGRQTEPMVALDRGAPPDFTAEAHVELHLRRRHNLPHLAQQLDVLFLQQHHRRQLSHISRVLREHAQVPTDPVLQR</sequence>
<accession>A0A367KZC4</accession>
<comment type="caution">
    <text evidence="2">The sequence shown here is derived from an EMBL/GenBank/DDBJ whole genome shotgun (WGS) entry which is preliminary data.</text>
</comment>
<feature type="region of interest" description="Disordered" evidence="1">
    <location>
        <begin position="1"/>
        <end position="23"/>
    </location>
</feature>
<name>A0A367KZC4_9HYPO</name>
<feature type="compositionally biased region" description="Basic and acidic residues" evidence="1">
    <location>
        <begin position="67"/>
        <end position="79"/>
    </location>
</feature>
<feature type="region of interest" description="Disordered" evidence="1">
    <location>
        <begin position="67"/>
        <end position="96"/>
    </location>
</feature>
<evidence type="ECO:0000256" key="1">
    <source>
        <dbReference type="SAM" id="MobiDB-lite"/>
    </source>
</evidence>
<gene>
    <name evidence="2" type="ORF">L249_1586</name>
</gene>
<evidence type="ECO:0000313" key="2">
    <source>
        <dbReference type="EMBL" id="RCI07533.1"/>
    </source>
</evidence>